<dbReference type="SMART" id="SM00849">
    <property type="entry name" value="Lactamase_B"/>
    <property type="match status" value="1"/>
</dbReference>
<keyword evidence="4" id="KW-0540">Nuclease</keyword>
<evidence type="ECO:0000256" key="1">
    <source>
        <dbReference type="ARBA" id="ARBA00004123"/>
    </source>
</evidence>
<dbReference type="InterPro" id="IPR036866">
    <property type="entry name" value="RibonucZ/Hydroxyglut_hydro"/>
</dbReference>
<dbReference type="PANTHER" id="PTHR11203">
    <property type="entry name" value="CLEAVAGE AND POLYADENYLATION SPECIFICITY FACTOR FAMILY MEMBER"/>
    <property type="match status" value="1"/>
</dbReference>
<dbReference type="Pfam" id="PF07521">
    <property type="entry name" value="RMMBL"/>
    <property type="match status" value="1"/>
</dbReference>
<dbReference type="GO" id="GO:0006398">
    <property type="term" value="P:mRNA 3'-end processing by stem-loop binding and cleavage"/>
    <property type="evidence" value="ECO:0007669"/>
    <property type="project" value="TreeGrafter"/>
</dbReference>
<keyword evidence="13" id="KW-1185">Reference proteome</keyword>
<keyword evidence="7" id="KW-0539">Nucleus</keyword>
<proteinExistence type="inferred from homology"/>
<feature type="region of interest" description="Disordered" evidence="8">
    <location>
        <begin position="1"/>
        <end position="45"/>
    </location>
</feature>
<dbReference type="InterPro" id="IPR011108">
    <property type="entry name" value="RMMBL"/>
</dbReference>
<keyword evidence="6" id="KW-0378">Hydrolase</keyword>
<feature type="compositionally biased region" description="Polar residues" evidence="8">
    <location>
        <begin position="15"/>
        <end position="27"/>
    </location>
</feature>
<dbReference type="SMART" id="SM01098">
    <property type="entry name" value="CPSF73-100_C"/>
    <property type="match status" value="1"/>
</dbReference>
<feature type="compositionally biased region" description="Basic residues" evidence="8">
    <location>
        <begin position="641"/>
        <end position="654"/>
    </location>
</feature>
<evidence type="ECO:0000256" key="2">
    <source>
        <dbReference type="ARBA" id="ARBA00010624"/>
    </source>
</evidence>
<dbReference type="InterPro" id="IPR001279">
    <property type="entry name" value="Metallo-B-lactamas"/>
</dbReference>
<dbReference type="InParanoid" id="A0A1Y1UE21"/>
<dbReference type="SMART" id="SM01027">
    <property type="entry name" value="Beta-Casp"/>
    <property type="match status" value="1"/>
</dbReference>
<dbReference type="EMBL" id="NBSH01000008">
    <property type="protein sequence ID" value="ORX36291.1"/>
    <property type="molecule type" value="Genomic_DNA"/>
</dbReference>
<comment type="caution">
    <text evidence="12">The sequence shown here is derived from an EMBL/GenBank/DDBJ whole genome shotgun (WGS) entry which is preliminary data.</text>
</comment>
<dbReference type="InterPro" id="IPR050698">
    <property type="entry name" value="MBL"/>
</dbReference>
<evidence type="ECO:0000256" key="6">
    <source>
        <dbReference type="ARBA" id="ARBA00022801"/>
    </source>
</evidence>
<dbReference type="Gene3D" id="3.60.15.10">
    <property type="entry name" value="Ribonuclease Z/Hydroxyacylglutathione hydrolase-like"/>
    <property type="match status" value="1"/>
</dbReference>
<dbReference type="Pfam" id="PF16661">
    <property type="entry name" value="Lactamase_B_6"/>
    <property type="match status" value="1"/>
</dbReference>
<dbReference type="GO" id="GO:0005847">
    <property type="term" value="C:mRNA cleavage and polyadenylation specificity factor complex"/>
    <property type="evidence" value="ECO:0007669"/>
    <property type="project" value="TreeGrafter"/>
</dbReference>
<feature type="region of interest" description="Disordered" evidence="8">
    <location>
        <begin position="633"/>
        <end position="663"/>
    </location>
</feature>
<dbReference type="GO" id="GO:0004534">
    <property type="term" value="F:5'-3' RNA exonuclease activity"/>
    <property type="evidence" value="ECO:0007669"/>
    <property type="project" value="TreeGrafter"/>
</dbReference>
<keyword evidence="3" id="KW-0507">mRNA processing</keyword>
<evidence type="ECO:0000256" key="5">
    <source>
        <dbReference type="ARBA" id="ARBA00022759"/>
    </source>
</evidence>
<name>A0A1Y1UE21_9TREE</name>
<dbReference type="GO" id="GO:0004521">
    <property type="term" value="F:RNA endonuclease activity"/>
    <property type="evidence" value="ECO:0007669"/>
    <property type="project" value="TreeGrafter"/>
</dbReference>
<feature type="compositionally biased region" description="Basic residues" evidence="8">
    <location>
        <begin position="1"/>
        <end position="11"/>
    </location>
</feature>
<dbReference type="STRING" id="4999.A0A1Y1UE21"/>
<dbReference type="InterPro" id="IPR021718">
    <property type="entry name" value="CPSF73-100_C"/>
</dbReference>
<keyword evidence="5" id="KW-0255">Endonuclease</keyword>
<evidence type="ECO:0000256" key="3">
    <source>
        <dbReference type="ARBA" id="ARBA00022664"/>
    </source>
</evidence>
<dbReference type="GeneID" id="33557905"/>
<accession>A0A1Y1UE21</accession>
<comment type="subcellular location">
    <subcellularLocation>
        <location evidence="1">Nucleus</location>
    </subcellularLocation>
</comment>
<evidence type="ECO:0000259" key="11">
    <source>
        <dbReference type="SMART" id="SM01098"/>
    </source>
</evidence>
<dbReference type="InterPro" id="IPR022712">
    <property type="entry name" value="Beta_Casp"/>
</dbReference>
<dbReference type="PANTHER" id="PTHR11203:SF11">
    <property type="entry name" value="CLEAVAGE AND POLYADENYLATION SPECIFICITY FACTOR SUBUNIT 3"/>
    <property type="match status" value="1"/>
</dbReference>
<dbReference type="Gene3D" id="3.40.50.10890">
    <property type="match status" value="1"/>
</dbReference>
<dbReference type="RefSeq" id="XP_021870392.1">
    <property type="nucleotide sequence ID" value="XM_022016096.1"/>
</dbReference>
<sequence length="761" mass="84171">MRRQHHHHHRRNDPTGRSSPVQIISTGGQDGPNGSSSSSPPLTITMLGAGQEVGRSCCVLEHRGKKIVCDAGLHPAHPGMGSLPFIDELDWSTVDAILITHFHVDHAAALPYIMEKTNFRDGHGKVYMTHATKAIYGLTMMDTVRINDQQEDQSGRLYDEADVQASWESTIAVDYHQDIVISGGLRFTPHHAGHVLGAAMFLIEIAGLKVLYTGDYSREEDRHLVIAEVPPVKPDVMICESTFGVHTLPDRKDKEEQFTTLVGNIVRRGGKCLMPIPSFGNGQELALLLDEYWSNHPELQNIPVYFASGLFQRGMRVYKTYVHTMNANIRARFARRDNPFDFKYVKWLKDPRRLDDHRGPCVVMASTQFMSFGLSRGLLEEWAPDPKNGVIVTGYSIEGTMARTLLGEPETIESLKGGTIPRRLTVKEISFGAHVDYAQNSKFIQEVGAQHVVLVHGEASQMGRLRAALRDTYATRGQEINIHTPRNCEPLTLTFQAERMVKAIGSLAETRPEHGMPVKGLLISKDFSYTLLDPKDLYDFTGLSTSTIVQKQSIPISVDWSVVRWHLEGMYGEVEEGMDPFGRQSLTIMNAVTLASVSSTVAELSWSSSSGNDMIADSALAILLGIDSSPATVKLTSNPHPHAHHSHAHSHANGHSHSDGDKPYLTSESEHLLLFLKSHFGNVTVPSGSDDEDDLWVMDVKVDNSTARVDLISMRVESDNTDLKRRVESVVEMALTTIKPLSLAFIGQGLDHVHSIGQTVA</sequence>
<dbReference type="AlphaFoldDB" id="A0A1Y1UE21"/>
<dbReference type="OrthoDB" id="10249535at2759"/>
<evidence type="ECO:0000256" key="8">
    <source>
        <dbReference type="SAM" id="MobiDB-lite"/>
    </source>
</evidence>
<feature type="domain" description="Metallo-beta-lactamase" evidence="9">
    <location>
        <begin position="54"/>
        <end position="265"/>
    </location>
</feature>
<evidence type="ECO:0000259" key="10">
    <source>
        <dbReference type="SMART" id="SM01027"/>
    </source>
</evidence>
<feature type="domain" description="Pre-mRNA 3'-end-processing endonuclease polyadenylation factor C-term" evidence="11">
    <location>
        <begin position="514"/>
        <end position="741"/>
    </location>
</feature>
<evidence type="ECO:0000313" key="13">
    <source>
        <dbReference type="Proteomes" id="UP000193218"/>
    </source>
</evidence>
<dbReference type="SUPFAM" id="SSF56281">
    <property type="entry name" value="Metallo-hydrolase/oxidoreductase"/>
    <property type="match status" value="1"/>
</dbReference>
<dbReference type="FunCoup" id="A0A1Y1UE21">
    <property type="interactions" value="651"/>
</dbReference>
<comment type="similarity">
    <text evidence="2">Belongs to the metallo-beta-lactamase superfamily. RNA-metabolizing metallo-beta-lactamase-like family. CPSF2/YSH1 subfamily.</text>
</comment>
<evidence type="ECO:0000256" key="4">
    <source>
        <dbReference type="ARBA" id="ARBA00022722"/>
    </source>
</evidence>
<dbReference type="GO" id="GO:0003723">
    <property type="term" value="F:RNA binding"/>
    <property type="evidence" value="ECO:0007669"/>
    <property type="project" value="TreeGrafter"/>
</dbReference>
<evidence type="ECO:0000313" key="12">
    <source>
        <dbReference type="EMBL" id="ORX36291.1"/>
    </source>
</evidence>
<dbReference type="Pfam" id="PF11718">
    <property type="entry name" value="CPSF73-100_C"/>
    <property type="match status" value="1"/>
</dbReference>
<evidence type="ECO:0000256" key="7">
    <source>
        <dbReference type="ARBA" id="ARBA00023242"/>
    </source>
</evidence>
<gene>
    <name evidence="12" type="ORF">BD324DRAFT_628195</name>
</gene>
<feature type="domain" description="Beta-Casp" evidence="10">
    <location>
        <begin position="282"/>
        <end position="405"/>
    </location>
</feature>
<protein>
    <submittedName>
        <fullName evidence="12">Beta-lactamase-like protein</fullName>
    </submittedName>
</protein>
<organism evidence="12 13">
    <name type="scientific">Kockovaella imperatae</name>
    <dbReference type="NCBI Taxonomy" id="4999"/>
    <lineage>
        <taxon>Eukaryota</taxon>
        <taxon>Fungi</taxon>
        <taxon>Dikarya</taxon>
        <taxon>Basidiomycota</taxon>
        <taxon>Agaricomycotina</taxon>
        <taxon>Tremellomycetes</taxon>
        <taxon>Tremellales</taxon>
        <taxon>Cuniculitremaceae</taxon>
        <taxon>Kockovaella</taxon>
    </lineage>
</organism>
<reference evidence="12 13" key="1">
    <citation type="submission" date="2017-03" db="EMBL/GenBank/DDBJ databases">
        <title>Widespread Adenine N6-methylation of Active Genes in Fungi.</title>
        <authorList>
            <consortium name="DOE Joint Genome Institute"/>
            <person name="Mondo S.J."/>
            <person name="Dannebaum R.O."/>
            <person name="Kuo R.C."/>
            <person name="Louie K.B."/>
            <person name="Bewick A.J."/>
            <person name="Labutti K."/>
            <person name="Haridas S."/>
            <person name="Kuo A."/>
            <person name="Salamov A."/>
            <person name="Ahrendt S.R."/>
            <person name="Lau R."/>
            <person name="Bowen B.P."/>
            <person name="Lipzen A."/>
            <person name="Sullivan W."/>
            <person name="Andreopoulos W.B."/>
            <person name="Clum A."/>
            <person name="Lindquist E."/>
            <person name="Daum C."/>
            <person name="Northen T.R."/>
            <person name="Ramamoorthy G."/>
            <person name="Schmitz R.J."/>
            <person name="Gryganskyi A."/>
            <person name="Culley D."/>
            <person name="Magnuson J."/>
            <person name="James T.Y."/>
            <person name="O'Malley M.A."/>
            <person name="Stajich J.E."/>
            <person name="Spatafora J.W."/>
            <person name="Visel A."/>
            <person name="Grigoriev I.V."/>
        </authorList>
    </citation>
    <scope>NUCLEOTIDE SEQUENCE [LARGE SCALE GENOMIC DNA]</scope>
    <source>
        <strain evidence="12 13">NRRL Y-17943</strain>
    </source>
</reference>
<evidence type="ECO:0000259" key="9">
    <source>
        <dbReference type="SMART" id="SM00849"/>
    </source>
</evidence>
<dbReference type="Pfam" id="PF10996">
    <property type="entry name" value="Beta-Casp"/>
    <property type="match status" value="1"/>
</dbReference>
<dbReference type="Proteomes" id="UP000193218">
    <property type="component" value="Unassembled WGS sequence"/>
</dbReference>